<dbReference type="GO" id="GO:0051539">
    <property type="term" value="F:4 iron, 4 sulfur cluster binding"/>
    <property type="evidence" value="ECO:0007669"/>
    <property type="project" value="UniProtKB-KW"/>
</dbReference>
<dbReference type="Gene3D" id="3.40.50.12160">
    <property type="entry name" value="Methylthiotransferase, N-terminal domain"/>
    <property type="match status" value="1"/>
</dbReference>
<dbReference type="EMBL" id="AUZY01010196">
    <property type="protein sequence ID" value="EQD39487.1"/>
    <property type="molecule type" value="Genomic_DNA"/>
</dbReference>
<comment type="caution">
    <text evidence="2">The sequence shown here is derived from an EMBL/GenBank/DDBJ whole genome shotgun (WGS) entry which is preliminary data.</text>
</comment>
<feature type="non-terminal residue" evidence="2">
    <location>
        <position position="175"/>
    </location>
</feature>
<reference evidence="2" key="1">
    <citation type="submission" date="2013-08" db="EMBL/GenBank/DDBJ databases">
        <authorList>
            <person name="Mendez C."/>
            <person name="Richter M."/>
            <person name="Ferrer M."/>
            <person name="Sanchez J."/>
        </authorList>
    </citation>
    <scope>NUCLEOTIDE SEQUENCE</scope>
</reference>
<proteinExistence type="predicted"/>
<evidence type="ECO:0000259" key="1">
    <source>
        <dbReference type="PROSITE" id="PS51449"/>
    </source>
</evidence>
<keyword evidence="2" id="KW-0808">Transferase</keyword>
<protein>
    <submittedName>
        <fullName evidence="2">Protein containing Uncharacterized protein family UPF0004</fullName>
        <ecNumber evidence="2">2.-.-.-</ecNumber>
    </submittedName>
</protein>
<dbReference type="InterPro" id="IPR013848">
    <property type="entry name" value="Methylthiotransferase_N"/>
</dbReference>
<dbReference type="GO" id="GO:0035599">
    <property type="term" value="F:aspartic acid methylthiotransferase activity"/>
    <property type="evidence" value="ECO:0007669"/>
    <property type="project" value="TreeGrafter"/>
</dbReference>
<dbReference type="PANTHER" id="PTHR43837">
    <property type="entry name" value="RIBOSOMAL PROTEIN S12 METHYLTHIOTRANSFERASE RIMO"/>
    <property type="match status" value="1"/>
</dbReference>
<dbReference type="PROSITE" id="PS51449">
    <property type="entry name" value="MTTASE_N"/>
    <property type="match status" value="1"/>
</dbReference>
<evidence type="ECO:0000313" key="2">
    <source>
        <dbReference type="EMBL" id="EQD39487.1"/>
    </source>
</evidence>
<dbReference type="InterPro" id="IPR038135">
    <property type="entry name" value="Methylthiotransferase_N_sf"/>
</dbReference>
<dbReference type="InterPro" id="IPR005840">
    <property type="entry name" value="Ribosomal_uS12_MeSTrfase_RimO"/>
</dbReference>
<name>T0Z5Q4_9ZZZZ</name>
<feature type="non-terminal residue" evidence="2">
    <location>
        <position position="1"/>
    </location>
</feature>
<gene>
    <name evidence="2" type="ORF">B1B_15327</name>
</gene>
<accession>T0Z5Q4</accession>
<sequence length="175" mass="19453">NHVQPRLGCLTKIWTEGYVNSTNISEKTVNIVSLGCPKNLVDTENMINDLESRGFRIVPDADKAEIILVNTCSFVTEARKESIDTLLELSRYKEEGTAKLLIGTGCLISRYKESLPGLLPEVDLMLSTFEESSLGAILDGFPNSASPNNSKNQIISPQSIPFREKRLTPRHRAYV</sequence>
<dbReference type="EC" id="2.-.-.-" evidence="2"/>
<feature type="domain" description="MTTase N-terminal" evidence="1">
    <location>
        <begin position="27"/>
        <end position="143"/>
    </location>
</feature>
<dbReference type="AlphaFoldDB" id="T0Z5Q4"/>
<reference evidence="2" key="2">
    <citation type="journal article" date="2014" name="ISME J.">
        <title>Microbial stratification in low pH oxic and suboxic macroscopic growths along an acid mine drainage.</title>
        <authorList>
            <person name="Mendez-Garcia C."/>
            <person name="Mesa V."/>
            <person name="Sprenger R.R."/>
            <person name="Richter M."/>
            <person name="Diez M.S."/>
            <person name="Solano J."/>
            <person name="Bargiela R."/>
            <person name="Golyshina O.V."/>
            <person name="Manteca A."/>
            <person name="Ramos J.L."/>
            <person name="Gallego J.R."/>
            <person name="Llorente I."/>
            <person name="Martins Dos Santos V.A."/>
            <person name="Jensen O.N."/>
            <person name="Pelaez A.I."/>
            <person name="Sanchez J."/>
            <person name="Ferrer M."/>
        </authorList>
    </citation>
    <scope>NUCLEOTIDE SEQUENCE</scope>
</reference>
<dbReference type="GO" id="GO:0005829">
    <property type="term" value="C:cytosol"/>
    <property type="evidence" value="ECO:0007669"/>
    <property type="project" value="TreeGrafter"/>
</dbReference>
<dbReference type="PANTHER" id="PTHR43837:SF1">
    <property type="entry name" value="RIBOSOMAL PROTEIN US12 METHYLTHIOTRANSFERASE RIMO"/>
    <property type="match status" value="1"/>
</dbReference>
<dbReference type="GO" id="GO:0046872">
    <property type="term" value="F:metal ion binding"/>
    <property type="evidence" value="ECO:0007669"/>
    <property type="project" value="UniProtKB-KW"/>
</dbReference>
<organism evidence="2">
    <name type="scientific">mine drainage metagenome</name>
    <dbReference type="NCBI Taxonomy" id="410659"/>
    <lineage>
        <taxon>unclassified sequences</taxon>
        <taxon>metagenomes</taxon>
        <taxon>ecological metagenomes</taxon>
    </lineage>
</organism>
<dbReference type="Pfam" id="PF00919">
    <property type="entry name" value="UPF0004"/>
    <property type="match status" value="1"/>
</dbReference>